<comment type="caution">
    <text evidence="1">The sequence shown here is derived from an EMBL/GenBank/DDBJ whole genome shotgun (WGS) entry which is preliminary data.</text>
</comment>
<organism evidence="1 2">
    <name type="scientific">Pseudonocardia lutea</name>
    <dbReference type="NCBI Taxonomy" id="2172015"/>
    <lineage>
        <taxon>Bacteria</taxon>
        <taxon>Bacillati</taxon>
        <taxon>Actinomycetota</taxon>
        <taxon>Actinomycetes</taxon>
        <taxon>Pseudonocardiales</taxon>
        <taxon>Pseudonocardiaceae</taxon>
        <taxon>Pseudonocardia</taxon>
    </lineage>
</organism>
<dbReference type="InterPro" id="IPR053158">
    <property type="entry name" value="CapK_Type1_Caps_Biosynth"/>
</dbReference>
<protein>
    <submittedName>
        <fullName evidence="1">Phenylacetate--CoA ligase family protein</fullName>
    </submittedName>
</protein>
<dbReference type="PANTHER" id="PTHR36932">
    <property type="entry name" value="CAPSULAR POLYSACCHARIDE BIOSYNTHESIS PROTEIN"/>
    <property type="match status" value="1"/>
</dbReference>
<name>A0ABW1I7V1_9PSEU</name>
<dbReference type="PANTHER" id="PTHR36932:SF1">
    <property type="entry name" value="CAPSULAR POLYSACCHARIDE BIOSYNTHESIS PROTEIN"/>
    <property type="match status" value="1"/>
</dbReference>
<dbReference type="EMBL" id="JBHSQK010000030">
    <property type="protein sequence ID" value="MFC5949265.1"/>
    <property type="molecule type" value="Genomic_DNA"/>
</dbReference>
<dbReference type="SUPFAM" id="SSF56801">
    <property type="entry name" value="Acetyl-CoA synthetase-like"/>
    <property type="match status" value="1"/>
</dbReference>
<dbReference type="RefSeq" id="WP_379566356.1">
    <property type="nucleotide sequence ID" value="NZ_JBHSQK010000030.1"/>
</dbReference>
<dbReference type="Gene3D" id="3.40.50.12780">
    <property type="entry name" value="N-terminal domain of ligase-like"/>
    <property type="match status" value="1"/>
</dbReference>
<gene>
    <name evidence="1" type="ORF">ACFQH9_13395</name>
</gene>
<proteinExistence type="predicted"/>
<keyword evidence="1" id="KW-0436">Ligase</keyword>
<dbReference type="Proteomes" id="UP001596119">
    <property type="component" value="Unassembled WGS sequence"/>
</dbReference>
<dbReference type="InterPro" id="IPR042099">
    <property type="entry name" value="ANL_N_sf"/>
</dbReference>
<reference evidence="2" key="1">
    <citation type="journal article" date="2019" name="Int. J. Syst. Evol. Microbiol.">
        <title>The Global Catalogue of Microorganisms (GCM) 10K type strain sequencing project: providing services to taxonomists for standard genome sequencing and annotation.</title>
        <authorList>
            <consortium name="The Broad Institute Genomics Platform"/>
            <consortium name="The Broad Institute Genome Sequencing Center for Infectious Disease"/>
            <person name="Wu L."/>
            <person name="Ma J."/>
        </authorList>
    </citation>
    <scope>NUCLEOTIDE SEQUENCE [LARGE SCALE GENOMIC DNA]</scope>
    <source>
        <strain evidence="2">CGMCC 4.7397</strain>
    </source>
</reference>
<sequence length="457" mass="48769">MADGDRVAYERLRAAQLSAVRAALEDHVARLDWPRERIERHRTEGLRALLGWARERSPFHADRMGDVDPATATVADLARLPVMTKREAQEEWDAVVTVPGLDRAGAERVLAEQRWFSYTPEGHQVFSSGGSSGVRGVYVWDWEQYVTLACLAWRWQVRADRAAGIGGPARLAVLSAGAPPHASTPLFAVATDAATETVVIPAAAPFDDVCKAVADTGPTALVGYASVIGRLARATLAGRLDIRPARVSTNSEPLTEEDRAAIAAAWGAPVHNLWGSTEIGVQAVGCGQGDGLHVSADEVILERVDAEGRPVGPDEPAERTLATGLAGRTFPFVRYDLGDEVTLLPGPCPCGSAMPRVAAVAGRRDDDFRYGPRLVPAAAFRYVLGTDPLISEYQVHQTADGADVLVVGSPDVPAVGAALVDALRPYGLPDATITVRAVDRIPRHASTGKLSRFVPLK</sequence>
<keyword evidence="2" id="KW-1185">Reference proteome</keyword>
<accession>A0ABW1I7V1</accession>
<evidence type="ECO:0000313" key="2">
    <source>
        <dbReference type="Proteomes" id="UP001596119"/>
    </source>
</evidence>
<dbReference type="GO" id="GO:0016874">
    <property type="term" value="F:ligase activity"/>
    <property type="evidence" value="ECO:0007669"/>
    <property type="project" value="UniProtKB-KW"/>
</dbReference>
<evidence type="ECO:0000313" key="1">
    <source>
        <dbReference type="EMBL" id="MFC5949265.1"/>
    </source>
</evidence>